<dbReference type="InterPro" id="IPR002938">
    <property type="entry name" value="FAD-bd"/>
</dbReference>
<name>A0A1I3ZE68_9PROT</name>
<dbReference type="Gene3D" id="3.50.50.60">
    <property type="entry name" value="FAD/NAD(P)-binding domain"/>
    <property type="match status" value="1"/>
</dbReference>
<dbReference type="EMBL" id="FOSQ01000002">
    <property type="protein sequence ID" value="SFK42282.1"/>
    <property type="molecule type" value="Genomic_DNA"/>
</dbReference>
<dbReference type="GO" id="GO:0071949">
    <property type="term" value="F:FAD binding"/>
    <property type="evidence" value="ECO:0007669"/>
    <property type="project" value="InterPro"/>
</dbReference>
<organism evidence="2 3">
    <name type="scientific">Falsiroseomonas stagni DSM 19981</name>
    <dbReference type="NCBI Taxonomy" id="1123062"/>
    <lineage>
        <taxon>Bacteria</taxon>
        <taxon>Pseudomonadati</taxon>
        <taxon>Pseudomonadota</taxon>
        <taxon>Alphaproteobacteria</taxon>
        <taxon>Acetobacterales</taxon>
        <taxon>Roseomonadaceae</taxon>
        <taxon>Falsiroseomonas</taxon>
    </lineage>
</organism>
<dbReference type="InterPro" id="IPR036188">
    <property type="entry name" value="FAD/NAD-bd_sf"/>
</dbReference>
<dbReference type="AlphaFoldDB" id="A0A1I3ZE68"/>
<feature type="domain" description="FAD-binding" evidence="1">
    <location>
        <begin position="5"/>
        <end position="120"/>
    </location>
</feature>
<dbReference type="PRINTS" id="PR00411">
    <property type="entry name" value="PNDRDTASEI"/>
</dbReference>
<protein>
    <submittedName>
        <fullName evidence="2">Dehydrogenase (Flavoprotein)</fullName>
    </submittedName>
</protein>
<gene>
    <name evidence="2" type="ORF">SAMN02745775_102431</name>
</gene>
<evidence type="ECO:0000313" key="3">
    <source>
        <dbReference type="Proteomes" id="UP000199473"/>
    </source>
</evidence>
<dbReference type="InterPro" id="IPR050407">
    <property type="entry name" value="Geranylgeranyl_reductase"/>
</dbReference>
<evidence type="ECO:0000313" key="2">
    <source>
        <dbReference type="EMBL" id="SFK42282.1"/>
    </source>
</evidence>
<dbReference type="Pfam" id="PF01494">
    <property type="entry name" value="FAD_binding_3"/>
    <property type="match status" value="1"/>
</dbReference>
<dbReference type="PANTHER" id="PTHR42685:SF22">
    <property type="entry name" value="CONDITIONED MEDIUM FACTOR RECEPTOR 1"/>
    <property type="match status" value="1"/>
</dbReference>
<proteinExistence type="predicted"/>
<dbReference type="Proteomes" id="UP000199473">
    <property type="component" value="Unassembled WGS sequence"/>
</dbReference>
<sequence>MRPLVILGGGPAGAAAAITLARAGARPLLLERSAATQEKVCGEFLGADAAAALAGLGIDLAALGAVPVRRAIFAAGRRQGRFDLPFAAWSLPRLVLDEALLALAEASGAEVRRGVAVTAAAWGDGGWRLRLGDGRVEAAGAVVLATGKHELRGLARDAAGGSVGLKLALEGVPIGDAIAVLACAGGYAGLQPRAGGGANLCLALPAGTPGLAAAARDPAALLALVAGGSAVARDLLRDAVAVWARPLAVAAVPYGYIAPAESGVFRVGDQAAVIPSLCGDGIAMALGSGRLAAQAILAGQGAAMHQAGWARHVQPGMRVARAMDVALARAPGAVALAAGWLPGMARWAARRTRLGDPRA</sequence>
<dbReference type="OrthoDB" id="5652862at2"/>
<dbReference type="SUPFAM" id="SSF51905">
    <property type="entry name" value="FAD/NAD(P)-binding domain"/>
    <property type="match status" value="1"/>
</dbReference>
<keyword evidence="3" id="KW-1185">Reference proteome</keyword>
<dbReference type="STRING" id="1123062.SAMN02745775_102431"/>
<dbReference type="RefSeq" id="WP_092958507.1">
    <property type="nucleotide sequence ID" value="NZ_FOSQ01000002.1"/>
</dbReference>
<evidence type="ECO:0000259" key="1">
    <source>
        <dbReference type="Pfam" id="PF01494"/>
    </source>
</evidence>
<reference evidence="2 3" key="1">
    <citation type="submission" date="2016-10" db="EMBL/GenBank/DDBJ databases">
        <authorList>
            <person name="de Groot N.N."/>
        </authorList>
    </citation>
    <scope>NUCLEOTIDE SEQUENCE [LARGE SCALE GENOMIC DNA]</scope>
    <source>
        <strain evidence="2 3">DSM 19981</strain>
    </source>
</reference>
<accession>A0A1I3ZE68</accession>
<dbReference type="PANTHER" id="PTHR42685">
    <property type="entry name" value="GERANYLGERANYL DIPHOSPHATE REDUCTASE"/>
    <property type="match status" value="1"/>
</dbReference>